<proteinExistence type="predicted"/>
<dbReference type="AlphaFoldDB" id="A0AAN5CA36"/>
<evidence type="ECO:0000313" key="1">
    <source>
        <dbReference type="EMBL" id="GMR34474.1"/>
    </source>
</evidence>
<evidence type="ECO:0000313" key="2">
    <source>
        <dbReference type="Proteomes" id="UP001328107"/>
    </source>
</evidence>
<sequence length="135" mass="15906">RQHCTIRMRGADHYFCFDKSVERFLAFQSAPLHYSPLSVFCIIEVLARKCLRAPILAYMNHAIVLNCILRILNTSKCICEWNYDESNEEKSDWIHHDMLYGMLSKAKVQGKAQTFMARFRSEVEEYYAEDNVNEE</sequence>
<accession>A0AAN5CA36</accession>
<name>A0AAN5CA36_9BILA</name>
<reference evidence="2" key="1">
    <citation type="submission" date="2022-10" db="EMBL/GenBank/DDBJ databases">
        <title>Genome assembly of Pristionchus species.</title>
        <authorList>
            <person name="Yoshida K."/>
            <person name="Sommer R.J."/>
        </authorList>
    </citation>
    <scope>NUCLEOTIDE SEQUENCE [LARGE SCALE GENOMIC DNA]</scope>
    <source>
        <strain evidence="2">RS5460</strain>
    </source>
</reference>
<gene>
    <name evidence="1" type="ORF">PMAYCL1PPCAC_04669</name>
</gene>
<comment type="caution">
    <text evidence="1">The sequence shown here is derived from an EMBL/GenBank/DDBJ whole genome shotgun (WGS) entry which is preliminary data.</text>
</comment>
<protein>
    <submittedName>
        <fullName evidence="1">Uncharacterized protein</fullName>
    </submittedName>
</protein>
<dbReference type="Proteomes" id="UP001328107">
    <property type="component" value="Unassembled WGS sequence"/>
</dbReference>
<dbReference type="EMBL" id="BTRK01000002">
    <property type="protein sequence ID" value="GMR34474.1"/>
    <property type="molecule type" value="Genomic_DNA"/>
</dbReference>
<keyword evidence="2" id="KW-1185">Reference proteome</keyword>
<organism evidence="1 2">
    <name type="scientific">Pristionchus mayeri</name>
    <dbReference type="NCBI Taxonomy" id="1317129"/>
    <lineage>
        <taxon>Eukaryota</taxon>
        <taxon>Metazoa</taxon>
        <taxon>Ecdysozoa</taxon>
        <taxon>Nematoda</taxon>
        <taxon>Chromadorea</taxon>
        <taxon>Rhabditida</taxon>
        <taxon>Rhabditina</taxon>
        <taxon>Diplogasteromorpha</taxon>
        <taxon>Diplogasteroidea</taxon>
        <taxon>Neodiplogasteridae</taxon>
        <taxon>Pristionchus</taxon>
    </lineage>
</organism>
<feature type="non-terminal residue" evidence="1">
    <location>
        <position position="1"/>
    </location>
</feature>